<keyword evidence="2" id="KW-1185">Reference proteome</keyword>
<evidence type="ECO:0000313" key="2">
    <source>
        <dbReference type="Proteomes" id="UP001530400"/>
    </source>
</evidence>
<sequence length="146" mass="16568">MWQEPKDIWNLVAKEDIQYFRNRDDKEICRHLDACGGISAQKAEDGMVVFRLPKMEAGLVVICGCCGKTVGDSFFKSNPDIEIYYNTVKLDPDTFEIWPNPKCVKLLSRFPTSGRESETPTGHAYLAIKVINDMDQVIRVSHVITV</sequence>
<reference evidence="1 2" key="1">
    <citation type="submission" date="2024-10" db="EMBL/GenBank/DDBJ databases">
        <title>Updated reference genomes for cyclostephanoid diatoms.</title>
        <authorList>
            <person name="Roberts W.R."/>
            <person name="Alverson A.J."/>
        </authorList>
    </citation>
    <scope>NUCLEOTIDE SEQUENCE [LARGE SCALE GENOMIC DNA]</scope>
    <source>
        <strain evidence="1 2">AJA010-31</strain>
    </source>
</reference>
<gene>
    <name evidence="1" type="ORF">ACHAWO_003763</name>
</gene>
<organism evidence="1 2">
    <name type="scientific">Cyclotella atomus</name>
    <dbReference type="NCBI Taxonomy" id="382360"/>
    <lineage>
        <taxon>Eukaryota</taxon>
        <taxon>Sar</taxon>
        <taxon>Stramenopiles</taxon>
        <taxon>Ochrophyta</taxon>
        <taxon>Bacillariophyta</taxon>
        <taxon>Coscinodiscophyceae</taxon>
        <taxon>Thalassiosirophycidae</taxon>
        <taxon>Stephanodiscales</taxon>
        <taxon>Stephanodiscaceae</taxon>
        <taxon>Cyclotella</taxon>
    </lineage>
</organism>
<dbReference type="AlphaFoldDB" id="A0ABD3NJJ4"/>
<proteinExistence type="predicted"/>
<protein>
    <submittedName>
        <fullName evidence="1">Uncharacterized protein</fullName>
    </submittedName>
</protein>
<comment type="caution">
    <text evidence="1">The sequence shown here is derived from an EMBL/GenBank/DDBJ whole genome shotgun (WGS) entry which is preliminary data.</text>
</comment>
<name>A0ABD3NJJ4_9STRA</name>
<evidence type="ECO:0000313" key="1">
    <source>
        <dbReference type="EMBL" id="KAL3775583.1"/>
    </source>
</evidence>
<dbReference type="EMBL" id="JALLPJ020001149">
    <property type="protein sequence ID" value="KAL3775583.1"/>
    <property type="molecule type" value="Genomic_DNA"/>
</dbReference>
<dbReference type="Proteomes" id="UP001530400">
    <property type="component" value="Unassembled WGS sequence"/>
</dbReference>
<accession>A0ABD3NJJ4</accession>